<name>A0A0P6WG33_9HYPH</name>
<dbReference type="STRING" id="665126.ABB55_26815"/>
<sequence length="125" mass="14140">MSGLVDFLKELCEPLGDVRFRRMFGGWGLFTGEAMFGLVAGDTLYFKADAETAPLFDEEDLGPFTYQRADRGAVLTSYRRAPERVFDDPDEFRLWARRAMEAAARRATDKPARPKRGKKRSPAAD</sequence>
<keyword evidence="4" id="KW-1185">Reference proteome</keyword>
<dbReference type="PANTHER" id="PTHR36121">
    <property type="entry name" value="PROTEIN SXY"/>
    <property type="match status" value="1"/>
</dbReference>
<reference evidence="3 4" key="1">
    <citation type="submission" date="2015-09" db="EMBL/GenBank/DDBJ databases">
        <authorList>
            <person name="Jackson K.R."/>
            <person name="Lunt B.L."/>
            <person name="Fisher J.N.B."/>
            <person name="Gardner A.V."/>
            <person name="Bailey M.E."/>
            <person name="Deus L.M."/>
            <person name="Earl A.S."/>
            <person name="Gibby P.D."/>
            <person name="Hartmann K.A."/>
            <person name="Liu J.E."/>
            <person name="Manci A.M."/>
            <person name="Nielsen D.A."/>
            <person name="Solomon M.B."/>
            <person name="Breakwell D.P."/>
            <person name="Burnett S.H."/>
            <person name="Grose J.H."/>
        </authorList>
    </citation>
    <scope>NUCLEOTIDE SEQUENCE [LARGE SCALE GENOMIC DNA]</scope>
    <source>
        <strain evidence="3 4">16</strain>
    </source>
</reference>
<dbReference type="RefSeq" id="WP_054361568.1">
    <property type="nucleotide sequence ID" value="NZ_LJYW01000001.1"/>
</dbReference>
<dbReference type="Gene3D" id="3.30.1460.30">
    <property type="entry name" value="YgaC/TfoX-N like chaperone"/>
    <property type="match status" value="1"/>
</dbReference>
<reference evidence="3 4" key="2">
    <citation type="submission" date="2015-10" db="EMBL/GenBank/DDBJ databases">
        <title>Draft Genome Sequence of Prosthecomicrobium hirschii ATCC 27832.</title>
        <authorList>
            <person name="Daniel J."/>
            <person name="Givan S.A."/>
            <person name="Brun Y.V."/>
            <person name="Brown P.J."/>
        </authorList>
    </citation>
    <scope>NUCLEOTIDE SEQUENCE [LARGE SCALE GENOMIC DNA]</scope>
    <source>
        <strain evidence="3 4">16</strain>
    </source>
</reference>
<evidence type="ECO:0000259" key="2">
    <source>
        <dbReference type="Pfam" id="PF04993"/>
    </source>
</evidence>
<dbReference type="EMBL" id="LJYW01000001">
    <property type="protein sequence ID" value="KPL55402.1"/>
    <property type="molecule type" value="Genomic_DNA"/>
</dbReference>
<dbReference type="InterPro" id="IPR007076">
    <property type="entry name" value="TfoX_N"/>
</dbReference>
<evidence type="ECO:0000313" key="3">
    <source>
        <dbReference type="EMBL" id="KPL55402.1"/>
    </source>
</evidence>
<dbReference type="InterPro" id="IPR047525">
    <property type="entry name" value="TfoX-like"/>
</dbReference>
<evidence type="ECO:0000256" key="1">
    <source>
        <dbReference type="SAM" id="MobiDB-lite"/>
    </source>
</evidence>
<feature type="compositionally biased region" description="Basic residues" evidence="1">
    <location>
        <begin position="113"/>
        <end position="125"/>
    </location>
</feature>
<accession>A0A0P6WG33</accession>
<gene>
    <name evidence="3" type="ORF">ABB55_26815</name>
</gene>
<dbReference type="SUPFAM" id="SSF159894">
    <property type="entry name" value="YgaC/TfoX-N like"/>
    <property type="match status" value="1"/>
</dbReference>
<evidence type="ECO:0000313" key="4">
    <source>
        <dbReference type="Proteomes" id="UP000048984"/>
    </source>
</evidence>
<feature type="domain" description="TfoX N-terminal" evidence="2">
    <location>
        <begin position="10"/>
        <end position="103"/>
    </location>
</feature>
<protein>
    <recommendedName>
        <fullName evidence="2">TfoX N-terminal domain-containing protein</fullName>
    </recommendedName>
</protein>
<dbReference type="Proteomes" id="UP000048984">
    <property type="component" value="Unassembled WGS sequence"/>
</dbReference>
<feature type="compositionally biased region" description="Basic and acidic residues" evidence="1">
    <location>
        <begin position="103"/>
        <end position="112"/>
    </location>
</feature>
<dbReference type="PANTHER" id="PTHR36121:SF1">
    <property type="entry name" value="PROTEIN SXY"/>
    <property type="match status" value="1"/>
</dbReference>
<dbReference type="Pfam" id="PF04993">
    <property type="entry name" value="TfoX_N"/>
    <property type="match status" value="1"/>
</dbReference>
<proteinExistence type="predicted"/>
<organism evidence="3 4">
    <name type="scientific">Prosthecodimorpha hirschii</name>
    <dbReference type="NCBI Taxonomy" id="665126"/>
    <lineage>
        <taxon>Bacteria</taxon>
        <taxon>Pseudomonadati</taxon>
        <taxon>Pseudomonadota</taxon>
        <taxon>Alphaproteobacteria</taxon>
        <taxon>Hyphomicrobiales</taxon>
        <taxon>Ancalomicrobiaceae</taxon>
        <taxon>Prosthecodimorpha</taxon>
    </lineage>
</organism>
<dbReference type="AlphaFoldDB" id="A0A0P6WG33"/>
<comment type="caution">
    <text evidence="3">The sequence shown here is derived from an EMBL/GenBank/DDBJ whole genome shotgun (WGS) entry which is preliminary data.</text>
</comment>
<feature type="region of interest" description="Disordered" evidence="1">
    <location>
        <begin position="103"/>
        <end position="125"/>
    </location>
</feature>